<proteinExistence type="predicted"/>
<comment type="caution">
    <text evidence="1">The sequence shown here is derived from an EMBL/GenBank/DDBJ whole genome shotgun (WGS) entry which is preliminary data.</text>
</comment>
<reference evidence="1 2" key="1">
    <citation type="journal article" date="2023" name="Science">
        <title>Complex scaffold remodeling in plant triterpene biosynthesis.</title>
        <authorList>
            <person name="De La Pena R."/>
            <person name="Hodgson H."/>
            <person name="Liu J.C."/>
            <person name="Stephenson M.J."/>
            <person name="Martin A.C."/>
            <person name="Owen C."/>
            <person name="Harkess A."/>
            <person name="Leebens-Mack J."/>
            <person name="Jimenez L.E."/>
            <person name="Osbourn A."/>
            <person name="Sattely E.S."/>
        </authorList>
    </citation>
    <scope>NUCLEOTIDE SEQUENCE [LARGE SCALE GENOMIC DNA]</scope>
    <source>
        <strain evidence="2">cv. JPN11</strain>
        <tissue evidence="1">Leaf</tissue>
    </source>
</reference>
<keyword evidence="2" id="KW-1185">Reference proteome</keyword>
<name>A0ACC1Y690_MELAZ</name>
<organism evidence="1 2">
    <name type="scientific">Melia azedarach</name>
    <name type="common">Chinaberry tree</name>
    <dbReference type="NCBI Taxonomy" id="155640"/>
    <lineage>
        <taxon>Eukaryota</taxon>
        <taxon>Viridiplantae</taxon>
        <taxon>Streptophyta</taxon>
        <taxon>Embryophyta</taxon>
        <taxon>Tracheophyta</taxon>
        <taxon>Spermatophyta</taxon>
        <taxon>Magnoliopsida</taxon>
        <taxon>eudicotyledons</taxon>
        <taxon>Gunneridae</taxon>
        <taxon>Pentapetalae</taxon>
        <taxon>rosids</taxon>
        <taxon>malvids</taxon>
        <taxon>Sapindales</taxon>
        <taxon>Meliaceae</taxon>
        <taxon>Melia</taxon>
    </lineage>
</organism>
<dbReference type="Proteomes" id="UP001164539">
    <property type="component" value="Chromosome 5"/>
</dbReference>
<accession>A0ACC1Y690</accession>
<evidence type="ECO:0000313" key="2">
    <source>
        <dbReference type="Proteomes" id="UP001164539"/>
    </source>
</evidence>
<protein>
    <submittedName>
        <fullName evidence="1">Uncharacterized protein</fullName>
    </submittedName>
</protein>
<evidence type="ECO:0000313" key="1">
    <source>
        <dbReference type="EMBL" id="KAJ4718891.1"/>
    </source>
</evidence>
<sequence length="179" mass="20641">MPFPQALKSGKKISENQGEILEHLKQVKINLPFLHVIKQVPAYAKVIKDLCTMKRKHHVKKTAFLTEQVSAVIEQKTPPKFKDPGCPTITCHIGTHEFRQALLDLGVSVNLMPYSVYLRLGLGEIKPTSVVLQLADRSIRRPRGIIEDVLLQIDKFYYPVDFLILDTHFNFWLRHYEKP</sequence>
<dbReference type="EMBL" id="CM051398">
    <property type="protein sequence ID" value="KAJ4718891.1"/>
    <property type="molecule type" value="Genomic_DNA"/>
</dbReference>
<gene>
    <name evidence="1" type="ORF">OWV82_010523</name>
</gene>